<feature type="transmembrane region" description="Helical" evidence="6">
    <location>
        <begin position="35"/>
        <end position="54"/>
    </location>
</feature>
<proteinExistence type="inferred from homology"/>
<evidence type="ECO:0000256" key="2">
    <source>
        <dbReference type="ARBA" id="ARBA00006824"/>
    </source>
</evidence>
<accession>A0A096PE79</accession>
<evidence type="ECO:0000256" key="1">
    <source>
        <dbReference type="ARBA" id="ARBA00004141"/>
    </source>
</evidence>
<keyword evidence="5 6" id="KW-0472">Membrane</keyword>
<keyword evidence="3 6" id="KW-0812">Transmembrane</keyword>
<comment type="subcellular location">
    <subcellularLocation>
        <location evidence="1">Membrane</location>
        <topology evidence="1">Multi-pass membrane protein</topology>
    </subcellularLocation>
</comment>
<keyword evidence="4 6" id="KW-1133">Transmembrane helix</keyword>
<dbReference type="GO" id="GO:0005778">
    <property type="term" value="C:peroxisomal membrane"/>
    <property type="evidence" value="ECO:0007669"/>
    <property type="project" value="TreeGrafter"/>
</dbReference>
<name>A0A096PE79_9HYPO</name>
<dbReference type="EMBL" id="CBMG010000736">
    <property type="protein sequence ID" value="CEG03390.1"/>
    <property type="molecule type" value="Genomic_DNA"/>
</dbReference>
<feature type="transmembrane region" description="Helical" evidence="6">
    <location>
        <begin position="107"/>
        <end position="128"/>
    </location>
</feature>
<reference evidence="7" key="1">
    <citation type="submission" date="2013-05" db="EMBL/GenBank/DDBJ databases">
        <title>Draft genome sequences of six wheat associated Fusarium spp. isolates.</title>
        <authorList>
            <person name="Moolhuijzen P.M."/>
            <person name="Manners J.M."/>
            <person name="Wilcox S."/>
            <person name="Bellgard M.I."/>
            <person name="Gardiner D.M."/>
        </authorList>
    </citation>
    <scope>NUCLEOTIDE SEQUENCE</scope>
    <source>
        <strain evidence="7">CS5907</strain>
        <strain evidence="7">CS5907</strain>
    </source>
</reference>
<sequence length="205" mass="22135">MASLAKNSGKTGLEPKALLTAYVKQLQIKPLKTKMYTSGSLMALTEIIASWLAYGRDGHGPTFTSRVPQMAFYGAFVSAPLTHLLNGTLQKKFAGRTGAGNLLLQTLLTYIFIFPIQNTVYLASMALIAGARTIEQVRAAVRGGLVPMTTANCALYPVLLGFAKAFVPPQFWAPFFSMVGFFLGTYFNTVAKKRKVAAAAKAKEV</sequence>
<evidence type="ECO:0000313" key="7">
    <source>
        <dbReference type="EMBL" id="CEG03390.1"/>
    </source>
</evidence>
<gene>
    <name evidence="7" type="ORF">BN851_0039520</name>
</gene>
<evidence type="ECO:0000256" key="4">
    <source>
        <dbReference type="ARBA" id="ARBA00022989"/>
    </source>
</evidence>
<feature type="transmembrane region" description="Helical" evidence="6">
    <location>
        <begin position="171"/>
        <end position="191"/>
    </location>
</feature>
<comment type="similarity">
    <text evidence="2 6">Belongs to the peroxisomal membrane protein PXMP2/4 family.</text>
</comment>
<dbReference type="PANTHER" id="PTHR11266:SF93">
    <property type="entry name" value="INTEGRAL MEMBRANE PROTEIN 25D9-6"/>
    <property type="match status" value="1"/>
</dbReference>
<evidence type="ECO:0000256" key="3">
    <source>
        <dbReference type="ARBA" id="ARBA00022692"/>
    </source>
</evidence>
<dbReference type="AlphaFoldDB" id="A0A096PE79"/>
<comment type="caution">
    <text evidence="7">The sequence shown here is derived from an EMBL/GenBank/DDBJ whole genome shotgun (WGS) entry which is preliminary data.</text>
</comment>
<dbReference type="PANTHER" id="PTHR11266">
    <property type="entry name" value="PEROXISOMAL MEMBRANE PROTEIN 2, PXMP2 MPV17"/>
    <property type="match status" value="1"/>
</dbReference>
<dbReference type="Pfam" id="PF04117">
    <property type="entry name" value="Mpv17_PMP22"/>
    <property type="match status" value="1"/>
</dbReference>
<evidence type="ECO:0000256" key="5">
    <source>
        <dbReference type="ARBA" id="ARBA00023136"/>
    </source>
</evidence>
<dbReference type="InterPro" id="IPR007248">
    <property type="entry name" value="Mpv17_PMP22"/>
</dbReference>
<evidence type="ECO:0000256" key="6">
    <source>
        <dbReference type="RuleBase" id="RU363053"/>
    </source>
</evidence>
<organism evidence="7">
    <name type="scientific">Fusarium acuminatum CS5907</name>
    <dbReference type="NCBI Taxonomy" id="1318461"/>
    <lineage>
        <taxon>Eukaryota</taxon>
        <taxon>Fungi</taxon>
        <taxon>Dikarya</taxon>
        <taxon>Ascomycota</taxon>
        <taxon>Pezizomycotina</taxon>
        <taxon>Sordariomycetes</taxon>
        <taxon>Hypocreomycetidae</taxon>
        <taxon>Hypocreales</taxon>
        <taxon>Nectriaceae</taxon>
        <taxon>Fusarium</taxon>
        <taxon>Fusarium tricinctum species complex</taxon>
    </lineage>
</organism>
<protein>
    <submittedName>
        <fullName evidence="7">WGS project CBMG000000000 data, contig CS5907-c000738</fullName>
    </submittedName>
</protein>
<feature type="transmembrane region" description="Helical" evidence="6">
    <location>
        <begin position="140"/>
        <end position="159"/>
    </location>
</feature>